<dbReference type="RefSeq" id="WP_139654563.1">
    <property type="nucleotide sequence ID" value="NZ_CAWOQH010000155.1"/>
</dbReference>
<sequence>MQQIILEKVVLYFSRFALATAFLSAVVDRFGWWGHMGELGVSWGTMNNFYIHVAKLCPWAPEGFLPILGWVVTILEFILGITLLLGIKPKLTALVTTVLLLIFAISMAIFHSPKLMLNFSVLTCSACAMFLYLGSTKKQL</sequence>
<evidence type="ECO:0000313" key="3">
    <source>
        <dbReference type="Proteomes" id="UP000307592"/>
    </source>
</evidence>
<evidence type="ECO:0000313" key="2">
    <source>
        <dbReference type="EMBL" id="TNH44828.1"/>
    </source>
</evidence>
<feature type="transmembrane region" description="Helical" evidence="1">
    <location>
        <begin position="9"/>
        <end position="27"/>
    </location>
</feature>
<feature type="transmembrane region" description="Helical" evidence="1">
    <location>
        <begin position="116"/>
        <end position="134"/>
    </location>
</feature>
<accession>A0A5C4RLV3</accession>
<dbReference type="AlphaFoldDB" id="A0A5C4RLV3"/>
<keyword evidence="1" id="KW-0472">Membrane</keyword>
<name>A0A5C4RLV3_PHOLU</name>
<gene>
    <name evidence="2" type="ORF">EP164_03175</name>
</gene>
<feature type="transmembrane region" description="Helical" evidence="1">
    <location>
        <begin position="91"/>
        <end position="110"/>
    </location>
</feature>
<reference evidence="2 3" key="1">
    <citation type="submission" date="2019-01" db="EMBL/GenBank/DDBJ databases">
        <title>Draft genome assembly of Photorhabdus luminescens subsp. sonorensis Caborca.</title>
        <authorList>
            <person name="Duong D.A."/>
            <person name="Espinosa-Artiles P."/>
            <person name="Orozco R.A."/>
            <person name="Molnar I."/>
            <person name="Stock P."/>
        </authorList>
    </citation>
    <scope>NUCLEOTIDE SEQUENCE [LARGE SCALE GENOMIC DNA]</scope>
    <source>
        <strain evidence="2 3">Caborca</strain>
    </source>
</reference>
<comment type="caution">
    <text evidence="2">The sequence shown here is derived from an EMBL/GenBank/DDBJ whole genome shotgun (WGS) entry which is preliminary data.</text>
</comment>
<evidence type="ECO:0000256" key="1">
    <source>
        <dbReference type="SAM" id="Phobius"/>
    </source>
</evidence>
<protein>
    <submittedName>
        <fullName evidence="2">DoxX family protein</fullName>
    </submittedName>
</protein>
<keyword evidence="1" id="KW-1133">Transmembrane helix</keyword>
<proteinExistence type="predicted"/>
<feature type="transmembrane region" description="Helical" evidence="1">
    <location>
        <begin position="64"/>
        <end position="84"/>
    </location>
</feature>
<dbReference type="EMBL" id="SBIJ01000003">
    <property type="protein sequence ID" value="TNH44828.1"/>
    <property type="molecule type" value="Genomic_DNA"/>
</dbReference>
<organism evidence="2 3">
    <name type="scientific">Photorhabdus luminescens subsp. sonorensis</name>
    <dbReference type="NCBI Taxonomy" id="1173677"/>
    <lineage>
        <taxon>Bacteria</taxon>
        <taxon>Pseudomonadati</taxon>
        <taxon>Pseudomonadota</taxon>
        <taxon>Gammaproteobacteria</taxon>
        <taxon>Enterobacterales</taxon>
        <taxon>Morganellaceae</taxon>
        <taxon>Photorhabdus</taxon>
    </lineage>
</organism>
<keyword evidence="1" id="KW-0812">Transmembrane</keyword>
<dbReference type="Proteomes" id="UP000307592">
    <property type="component" value="Unassembled WGS sequence"/>
</dbReference>